<dbReference type="InterPro" id="IPR013694">
    <property type="entry name" value="VIT"/>
</dbReference>
<feature type="domain" description="VIT" evidence="3">
    <location>
        <begin position="288"/>
        <end position="418"/>
    </location>
</feature>
<proteinExistence type="predicted"/>
<gene>
    <name evidence="4" type="ORF">FRC98_11890</name>
</gene>
<accession>A0A5C6X9Y9</accession>
<evidence type="ECO:0008006" key="6">
    <source>
        <dbReference type="Google" id="ProtNLM"/>
    </source>
</evidence>
<comment type="caution">
    <text evidence="4">The sequence shown here is derived from an EMBL/GenBank/DDBJ whole genome shotgun (WGS) entry which is preliminary data.</text>
</comment>
<dbReference type="PROSITE" id="PS51468">
    <property type="entry name" value="VIT"/>
    <property type="match status" value="1"/>
</dbReference>
<dbReference type="OrthoDB" id="5477230at2"/>
<evidence type="ECO:0000313" key="4">
    <source>
        <dbReference type="EMBL" id="TXD36533.1"/>
    </source>
</evidence>
<evidence type="ECO:0000256" key="1">
    <source>
        <dbReference type="SAM" id="MobiDB-lite"/>
    </source>
</evidence>
<dbReference type="Proteomes" id="UP000321412">
    <property type="component" value="Unassembled WGS sequence"/>
</dbReference>
<sequence>MKPSARRAPPSLATAAWARASARSSTPRLTASSPGGRSWKRRGCCDRGGEEHSQGQLPLHTPPQLRYTPPFNSRRRRPHGASMRRARHWLVILGLGAMLTAAGCEQVRGLIEGPATWQAHVVSIPARGEVDRARLVPRSVAPGEQVDAPYGSTQHLTLPGAQEVVLSPGATVVLGNKKTPSVEVLDGGVWVEASDAPLEVSLGKRRTLRLEGRVKIVRNHDIAELTLREGQATVRTTDEERALTRALPLRIEADGTLVELPPLHLDHIFAGQTREEPLGSPVRRLGELRTHRAGEVLEEPPVEHLKMEVRAGVHGPVAYTEVEETFANRGRVSLDATYTFALPPGAVLTRMAMKVGADNAWREGRIETREEAKRTWEAAKALGLQQAQLDQGTTARGELRLGSVPPDAQASVRIGYYHRLEPSAGGYRYAYPMGIAQDPIDKIGFNLKFYDVPTDAVMVSGYEAALEASKTPGDVAYAHVTMEEERFWAEGDFVVEVQHAERSEALSAQIFVEPRQPDDDAYMLLRVRPPLPLSAANDPDDVLLVFDTSYRSGEALLNVQRRLARAILTEMEAPRRVAALSCAEQCEVLGDGWTTAADATLRDALSAMEQGGAQNTLETLRAILEVAHARAAQGQGEAPPMSVVYVTDGHTSVGPLDMATIVDELAPAFNALGVRLHVVDPGGAANRDAQRLLARTLGGTEPVVLDPTRGPTANAWRVLERLISESLRDIEVHVSAPAEMIPLPAPPSLRSGEELLLYGRLPLKALQEDVPLEVRVTGQHRGQPWEWTSQLRPASWQKSDALHLPALWASEEIARLSAMRPDDPERSDALTIELSKYHSVLSPLTTWVVLESEIEHLDRRREHPNAIQAIELVRGDTSRAPRGPLPQVESRTHTLDVFPVEDVFATRDLPHGIPMSGEGPADLGMRGGSGSEPKEARAEPQQAAPAPVPYKTMQARRARNAPKPRARRRASSSVMRGPSPEEPLAGDDEGVEFIPLFGNATARPRRPTPRRPAPVQRPPELLLPVSEVTLNIDRRLRAGGDPRHWTSQKARSYARLSRDITRDRSRRDLRRRLIDDYAPYTGGRARMELEDWLEYDRLDPDALLFYSHHLTWAGEDERARVVLSGVIDSAPENVELQELLARGLLFSEQPARACAHLQSVRSLRERAGEYARSRAEAIPEPGVADCPLVSDLSALGVDPPSHEVSLDAYAPPSPAEHTLTETQVRITLRAPTANAPAPQLLLVSSDHFQISRSSYPLHLLALERSTDAEGYAVLDAIVEVKRGDDLHLYARAPEGTRAQVRTAGTANEQVILTESLSGLAYALTARRSW</sequence>
<feature type="compositionally biased region" description="Basic residues" evidence="1">
    <location>
        <begin position="954"/>
        <end position="970"/>
    </location>
</feature>
<dbReference type="InterPro" id="IPR036465">
    <property type="entry name" value="vWFA_dom_sf"/>
</dbReference>
<dbReference type="Gene3D" id="3.40.50.410">
    <property type="entry name" value="von Willebrand factor, type A domain"/>
    <property type="match status" value="1"/>
</dbReference>
<keyword evidence="5" id="KW-1185">Reference proteome</keyword>
<evidence type="ECO:0000259" key="2">
    <source>
        <dbReference type="PROSITE" id="PS50234"/>
    </source>
</evidence>
<feature type="domain" description="VWFA" evidence="2">
    <location>
        <begin position="541"/>
        <end position="727"/>
    </location>
</feature>
<feature type="compositionally biased region" description="Basic and acidic residues" evidence="1">
    <location>
        <begin position="43"/>
        <end position="53"/>
    </location>
</feature>
<feature type="region of interest" description="Disordered" evidence="1">
    <location>
        <begin position="1"/>
        <end position="82"/>
    </location>
</feature>
<dbReference type="SUPFAM" id="SSF53300">
    <property type="entry name" value="vWA-like"/>
    <property type="match status" value="1"/>
</dbReference>
<organism evidence="4 5">
    <name type="scientific">Lujinxingia vulgaris</name>
    <dbReference type="NCBI Taxonomy" id="2600176"/>
    <lineage>
        <taxon>Bacteria</taxon>
        <taxon>Deltaproteobacteria</taxon>
        <taxon>Bradymonadales</taxon>
        <taxon>Lujinxingiaceae</taxon>
        <taxon>Lujinxingia</taxon>
    </lineage>
</organism>
<evidence type="ECO:0000259" key="3">
    <source>
        <dbReference type="PROSITE" id="PS51468"/>
    </source>
</evidence>
<feature type="compositionally biased region" description="Basic residues" evidence="1">
    <location>
        <begin position="73"/>
        <end position="82"/>
    </location>
</feature>
<evidence type="ECO:0000313" key="5">
    <source>
        <dbReference type="Proteomes" id="UP000321412"/>
    </source>
</evidence>
<dbReference type="InterPro" id="IPR002035">
    <property type="entry name" value="VWF_A"/>
</dbReference>
<dbReference type="PANTHER" id="PTHR45737:SF6">
    <property type="entry name" value="VON WILLEBRAND FACTOR A DOMAIN-CONTAINING PROTEIN 5A"/>
    <property type="match status" value="1"/>
</dbReference>
<dbReference type="PROSITE" id="PS50234">
    <property type="entry name" value="VWFA"/>
    <property type="match status" value="1"/>
</dbReference>
<feature type="region of interest" description="Disordered" evidence="1">
    <location>
        <begin position="908"/>
        <end position="989"/>
    </location>
</feature>
<dbReference type="EMBL" id="VOSM01000005">
    <property type="protein sequence ID" value="TXD36533.1"/>
    <property type="molecule type" value="Genomic_DNA"/>
</dbReference>
<name>A0A5C6X9Y9_9DELT</name>
<dbReference type="Pfam" id="PF08487">
    <property type="entry name" value="VIT"/>
    <property type="match status" value="1"/>
</dbReference>
<dbReference type="PANTHER" id="PTHR45737">
    <property type="entry name" value="VON WILLEBRAND FACTOR A DOMAIN-CONTAINING PROTEIN 5A"/>
    <property type="match status" value="1"/>
</dbReference>
<feature type="compositionally biased region" description="Low complexity" evidence="1">
    <location>
        <begin position="7"/>
        <end position="34"/>
    </location>
</feature>
<reference evidence="4 5" key="1">
    <citation type="submission" date="2019-08" db="EMBL/GenBank/DDBJ databases">
        <title>Bradymonadales sp. TMQ4.</title>
        <authorList>
            <person name="Liang Q."/>
        </authorList>
    </citation>
    <scope>NUCLEOTIDE SEQUENCE [LARGE SCALE GENOMIC DNA]</scope>
    <source>
        <strain evidence="4 5">TMQ4</strain>
    </source>
</reference>
<dbReference type="CDD" id="cd00198">
    <property type="entry name" value="vWFA"/>
    <property type="match status" value="1"/>
</dbReference>
<protein>
    <recommendedName>
        <fullName evidence="6">VWA domain-containing protein</fullName>
    </recommendedName>
</protein>